<dbReference type="Proteomes" id="UP000277582">
    <property type="component" value="Unassembled WGS sequence"/>
</dbReference>
<comment type="caution">
    <text evidence="9">The sequence shown here is derived from an EMBL/GenBank/DDBJ whole genome shotgun (WGS) entry which is preliminary data.</text>
</comment>
<evidence type="ECO:0000313" key="12">
    <source>
        <dbReference type="Proteomes" id="UP000316217"/>
    </source>
</evidence>
<dbReference type="Pfam" id="PF00382">
    <property type="entry name" value="TFIIB"/>
    <property type="match status" value="2"/>
</dbReference>
<dbReference type="EMBL" id="RXII01000121">
    <property type="protein sequence ID" value="RZN58215.1"/>
    <property type="molecule type" value="Genomic_DNA"/>
</dbReference>
<dbReference type="SMART" id="SM00385">
    <property type="entry name" value="CYCLIN"/>
    <property type="match status" value="2"/>
</dbReference>
<dbReference type="Gene3D" id="1.10.472.170">
    <property type="match status" value="1"/>
</dbReference>
<keyword evidence="11" id="KW-1185">Reference proteome</keyword>
<dbReference type="PROSITE" id="PS00782">
    <property type="entry name" value="TFIIB"/>
    <property type="match status" value="2"/>
</dbReference>
<dbReference type="InterPro" id="IPR013137">
    <property type="entry name" value="Znf_TFIIB"/>
</dbReference>
<evidence type="ECO:0000313" key="11">
    <source>
        <dbReference type="Proteomes" id="UP000277582"/>
    </source>
</evidence>
<organism evidence="9 11">
    <name type="scientific">Candidatus Methanodesulfokora washburnensis</name>
    <dbReference type="NCBI Taxonomy" id="2478471"/>
    <lineage>
        <taxon>Archaea</taxon>
        <taxon>Thermoproteota</taxon>
        <taxon>Candidatus Korarchaeia</taxon>
        <taxon>Candidatus Korarchaeia incertae sedis</taxon>
        <taxon>Candidatus Methanodesulfokora</taxon>
    </lineage>
</organism>
<dbReference type="InterPro" id="IPR000812">
    <property type="entry name" value="TFIIB"/>
</dbReference>
<evidence type="ECO:0000313" key="10">
    <source>
        <dbReference type="EMBL" id="RZN58215.1"/>
    </source>
</evidence>
<comment type="function">
    <text evidence="6">Stabilizes TBP binding to an archaeal box-A promoter. Also responsible for recruiting RNA polymerase II to the pre-initiation complex (DNA-TBP-TFIIB).</text>
</comment>
<dbReference type="Proteomes" id="UP000316217">
    <property type="component" value="Unassembled WGS sequence"/>
</dbReference>
<dbReference type="PANTHER" id="PTHR11618">
    <property type="entry name" value="TRANSCRIPTION INITIATION FACTOR IIB-RELATED"/>
    <property type="match status" value="1"/>
</dbReference>
<dbReference type="Gene3D" id="1.10.472.10">
    <property type="entry name" value="Cyclin-like"/>
    <property type="match status" value="1"/>
</dbReference>
<evidence type="ECO:0000256" key="5">
    <source>
        <dbReference type="ARBA" id="ARBA00023163"/>
    </source>
</evidence>
<evidence type="ECO:0000313" key="9">
    <source>
        <dbReference type="EMBL" id="RSN73579.1"/>
    </source>
</evidence>
<keyword evidence="5" id="KW-0804">Transcription</keyword>
<evidence type="ECO:0000256" key="7">
    <source>
        <dbReference type="PROSITE-ProRule" id="PRU00469"/>
    </source>
</evidence>
<dbReference type="SUPFAM" id="SSF47954">
    <property type="entry name" value="Cyclin-like"/>
    <property type="match status" value="2"/>
</dbReference>
<dbReference type="InterPro" id="IPR013150">
    <property type="entry name" value="TFIIB_cyclin"/>
</dbReference>
<keyword evidence="9" id="KW-0396">Initiation factor</keyword>
<dbReference type="SUPFAM" id="SSF57783">
    <property type="entry name" value="Zinc beta-ribbon"/>
    <property type="match status" value="1"/>
</dbReference>
<evidence type="ECO:0000256" key="2">
    <source>
        <dbReference type="ARBA" id="ARBA00013932"/>
    </source>
</evidence>
<dbReference type="AlphaFoldDB" id="A0A429GIT1"/>
<sequence>MPILVDKKFSVCEGLVLEKEEELRCPRCGSTNIIEDPDAGELVCADCGLIISSGVPTERKEWRAFDSDEYIKRAHTGAPISPTRPSFGLDTGFIGQDSVSKKSAKRFQRTKKHVSDSKEKTIEPALMKIKDVAETLNIPEEAVEDAAMLYRMAAGKGLVKGRSMDAMVAAVIYAACRRMEIPRTLESIAEFFGLKEKDVGRSFRFLFRKLGIKIPPPKPEKFAYHICTKLGLSEEVATQATRILKLARKMGATMGREPVGVAAAAVYMACQEQGIHRTQRELAQAAGVTEVTVRNRYKELLERIRPTLKQQSTEGE</sequence>
<dbReference type="InterPro" id="IPR013763">
    <property type="entry name" value="Cyclin-like_dom"/>
</dbReference>
<dbReference type="PANTHER" id="PTHR11618:SF13">
    <property type="entry name" value="TRANSCRIPTION INITIATION FACTOR IIB"/>
    <property type="match status" value="1"/>
</dbReference>
<evidence type="ECO:0000259" key="8">
    <source>
        <dbReference type="PROSITE" id="PS51134"/>
    </source>
</evidence>
<dbReference type="FunFam" id="1.10.472.10:FF:000023">
    <property type="entry name" value="Transcription initiation factor IIB"/>
    <property type="match status" value="1"/>
</dbReference>
<keyword evidence="7" id="KW-0479">Metal-binding</keyword>
<evidence type="ECO:0000256" key="1">
    <source>
        <dbReference type="ARBA" id="ARBA00010857"/>
    </source>
</evidence>
<evidence type="ECO:0000256" key="6">
    <source>
        <dbReference type="ARBA" id="ARBA00053882"/>
    </source>
</evidence>
<keyword evidence="9" id="KW-0648">Protein biosynthesis</keyword>
<evidence type="ECO:0000256" key="3">
    <source>
        <dbReference type="ARBA" id="ARBA00022737"/>
    </source>
</evidence>
<dbReference type="InterPro" id="IPR023486">
    <property type="entry name" value="TFIIB_CS"/>
</dbReference>
<dbReference type="GO" id="GO:0070897">
    <property type="term" value="P:transcription preinitiation complex assembly"/>
    <property type="evidence" value="ECO:0007669"/>
    <property type="project" value="InterPro"/>
</dbReference>
<reference evidence="9 11" key="1">
    <citation type="submission" date="2018-10" db="EMBL/GenBank/DDBJ databases">
        <title>Co-occurring genomic capacity for anaerobic methane metabolism and dissimilatory sulfite reduction discovered in the Korarchaeota.</title>
        <authorList>
            <person name="Mckay L.J."/>
            <person name="Dlakic M."/>
            <person name="Fields M.W."/>
            <person name="Delmont T.O."/>
            <person name="Eren A.M."/>
            <person name="Jay Z.J."/>
            <person name="Klingelsmith K.B."/>
            <person name="Rusch D.B."/>
            <person name="Inskeep W.P."/>
        </authorList>
    </citation>
    <scope>NUCLEOTIDE SEQUENCE [LARGE SCALE GENOMIC DNA]</scope>
    <source>
        <strain evidence="9 11">MDKW</strain>
    </source>
</reference>
<gene>
    <name evidence="9" type="primary">tfb</name>
    <name evidence="9" type="ORF">D6D85_09890</name>
    <name evidence="10" type="ORF">EF810_08020</name>
</gene>
<name>A0A429GIT1_9CREN</name>
<keyword evidence="7" id="KW-0862">Zinc</keyword>
<dbReference type="GO" id="GO:0097550">
    <property type="term" value="C:transcription preinitiation complex"/>
    <property type="evidence" value="ECO:0007669"/>
    <property type="project" value="TreeGrafter"/>
</dbReference>
<protein>
    <recommendedName>
        <fullName evidence="2">Transcription initiation factor IIB</fullName>
    </recommendedName>
</protein>
<comment type="similarity">
    <text evidence="1">Belongs to the TFIIB family.</text>
</comment>
<dbReference type="PRINTS" id="PR00685">
    <property type="entry name" value="TIFACTORIIB"/>
</dbReference>
<proteinExistence type="inferred from homology"/>
<reference evidence="10 12" key="2">
    <citation type="journal article" date="2019" name="Nat. Microbiol.">
        <title>Wide diversity of methane and short-chain alkane metabolisms in uncultured archaea.</title>
        <authorList>
            <person name="Borrel G."/>
            <person name="Adam P.S."/>
            <person name="McKay L.J."/>
            <person name="Chen L.X."/>
            <person name="Sierra-Garcia I.N."/>
            <person name="Sieber C.M."/>
            <person name="Letourneur Q."/>
            <person name="Ghozlane A."/>
            <person name="Andersen G.L."/>
            <person name="Li W.J."/>
            <person name="Hallam S.J."/>
            <person name="Muyzer G."/>
            <person name="de Oliveira V.M."/>
            <person name="Inskeep W.P."/>
            <person name="Banfield J.F."/>
            <person name="Gribaldo S."/>
        </authorList>
    </citation>
    <scope>NUCLEOTIDE SEQUENCE [LARGE SCALE GENOMIC DNA]</scope>
    <source>
        <strain evidence="10">NM4</strain>
    </source>
</reference>
<evidence type="ECO:0000256" key="4">
    <source>
        <dbReference type="ARBA" id="ARBA00023015"/>
    </source>
</evidence>
<keyword evidence="3" id="KW-0677">Repeat</keyword>
<feature type="domain" description="TFIIB-type" evidence="8">
    <location>
        <begin position="21"/>
        <end position="52"/>
    </location>
</feature>
<keyword evidence="7" id="KW-0863">Zinc-finger</keyword>
<dbReference type="EMBL" id="RCOS01000113">
    <property type="protein sequence ID" value="RSN73579.1"/>
    <property type="molecule type" value="Genomic_DNA"/>
</dbReference>
<dbReference type="InterPro" id="IPR036915">
    <property type="entry name" value="Cyclin-like_sf"/>
</dbReference>
<accession>A0A429GIT1</accession>
<dbReference type="GO" id="GO:0008270">
    <property type="term" value="F:zinc ion binding"/>
    <property type="evidence" value="ECO:0007669"/>
    <property type="project" value="UniProtKB-KW"/>
</dbReference>
<keyword evidence="4" id="KW-0805">Transcription regulation</keyword>
<dbReference type="PROSITE" id="PS51134">
    <property type="entry name" value="ZF_TFIIB"/>
    <property type="match status" value="1"/>
</dbReference>
<dbReference type="CDD" id="cd20550">
    <property type="entry name" value="CYCLIN_TFIIB_archaea_like_rpt2"/>
    <property type="match status" value="1"/>
</dbReference>
<dbReference type="Pfam" id="PF08271">
    <property type="entry name" value="Zn_Ribbon_TF"/>
    <property type="match status" value="1"/>
</dbReference>
<dbReference type="GO" id="GO:0003743">
    <property type="term" value="F:translation initiation factor activity"/>
    <property type="evidence" value="ECO:0007669"/>
    <property type="project" value="UniProtKB-KW"/>
</dbReference>
<dbReference type="GO" id="GO:0017025">
    <property type="term" value="F:TBP-class protein binding"/>
    <property type="evidence" value="ECO:0007669"/>
    <property type="project" value="InterPro"/>
</dbReference>